<dbReference type="SMART" id="SM00588">
    <property type="entry name" value="NEUZ"/>
    <property type="match status" value="5"/>
</dbReference>
<dbReference type="Proteomes" id="UP000823941">
    <property type="component" value="Chromosome 1"/>
</dbReference>
<feature type="domain" description="NHR" evidence="2">
    <location>
        <begin position="240"/>
        <end position="407"/>
    </location>
</feature>
<feature type="domain" description="NHR" evidence="2">
    <location>
        <begin position="6"/>
        <end position="171"/>
    </location>
</feature>
<feature type="domain" description="NHR" evidence="2">
    <location>
        <begin position="683"/>
        <end position="855"/>
    </location>
</feature>
<dbReference type="PROSITE" id="PS51065">
    <property type="entry name" value="NHR"/>
    <property type="match status" value="5"/>
</dbReference>
<reference evidence="3 4" key="1">
    <citation type="submission" date="2021-06" db="EMBL/GenBank/DDBJ databases">
        <title>A haploid diamondback moth (Plutella xylostella L.) genome assembly resolves 31 chromosomes and identifies a diamide resistance mutation.</title>
        <authorList>
            <person name="Ward C.M."/>
            <person name="Perry K.D."/>
            <person name="Baker G."/>
            <person name="Powis K."/>
            <person name="Heckel D.G."/>
            <person name="Baxter S.W."/>
        </authorList>
    </citation>
    <scope>NUCLEOTIDE SEQUENCE [LARGE SCALE GENOMIC DNA]</scope>
    <source>
        <strain evidence="3 4">LV</strain>
        <tissue evidence="3">Single pupa</tissue>
    </source>
</reference>
<feature type="region of interest" description="Disordered" evidence="1">
    <location>
        <begin position="416"/>
        <end position="439"/>
    </location>
</feature>
<dbReference type="EMBL" id="JAHIBW010000001">
    <property type="protein sequence ID" value="KAG7312998.1"/>
    <property type="molecule type" value="Genomic_DNA"/>
</dbReference>
<feature type="domain" description="NHR" evidence="2">
    <location>
        <begin position="479"/>
        <end position="652"/>
    </location>
</feature>
<evidence type="ECO:0000256" key="1">
    <source>
        <dbReference type="SAM" id="MobiDB-lite"/>
    </source>
</evidence>
<dbReference type="PANTHER" id="PTHR12429">
    <property type="entry name" value="NEURALIZED"/>
    <property type="match status" value="1"/>
</dbReference>
<dbReference type="InterPro" id="IPR037962">
    <property type="entry name" value="Neuralized"/>
</dbReference>
<dbReference type="InterPro" id="IPR043136">
    <property type="entry name" value="B30.2/SPRY_sf"/>
</dbReference>
<feature type="region of interest" description="Disordered" evidence="1">
    <location>
        <begin position="1279"/>
        <end position="1301"/>
    </location>
</feature>
<dbReference type="Gene3D" id="2.60.120.920">
    <property type="match status" value="5"/>
</dbReference>
<dbReference type="InterPro" id="IPR006573">
    <property type="entry name" value="NHR_dom"/>
</dbReference>
<dbReference type="InterPro" id="IPR013320">
    <property type="entry name" value="ConA-like_dom_sf"/>
</dbReference>
<dbReference type="SUPFAM" id="SSF49899">
    <property type="entry name" value="Concanavalin A-like lectins/glucanases"/>
    <property type="match status" value="1"/>
</dbReference>
<feature type="compositionally biased region" description="Basic and acidic residues" evidence="1">
    <location>
        <begin position="1246"/>
        <end position="1255"/>
    </location>
</feature>
<proteinExistence type="predicted"/>
<dbReference type="PANTHER" id="PTHR12429:SF14">
    <property type="entry name" value="NEURALIZED-LIKE PROTEIN 4"/>
    <property type="match status" value="1"/>
</dbReference>
<name>A0ABQ7R6S3_PLUXY</name>
<evidence type="ECO:0000313" key="3">
    <source>
        <dbReference type="EMBL" id="KAG7312998.1"/>
    </source>
</evidence>
<comment type="caution">
    <text evidence="3">The sequence shown here is derived from an EMBL/GenBank/DDBJ whole genome shotgun (WGS) entry which is preliminary data.</text>
</comment>
<protein>
    <recommendedName>
        <fullName evidence="2">NHR domain-containing protein</fullName>
    </recommendedName>
</protein>
<evidence type="ECO:0000259" key="2">
    <source>
        <dbReference type="PROSITE" id="PS51065"/>
    </source>
</evidence>
<sequence length="1489" mass="164828">MIAARVMKFHRRCGDRVTLLNDAATAIRNFVDFNHGLILSAEPLKDDIMFEVRIDRKVPNIWNGSIEIGVTTLDPEYMELPATATKLRNTAWILSGNSILKDGVTLTNHYGPELDSLREGDTLGVIKSSKGELMFFVNGHCLGIAARELPPRVFAVIDLYGQCVQVTIMNAREGTSGSGTSNTAMVPIMEGSMDEASTHAALDSTVTQAALPLPSSSKGSNDVYVPMTSDAACALVPLDRLRFHTRCGILVKLSNNNKSAERSRPLDDYNNGVVMTHRPLNEEELFEIRIDKLVDKWSGSIEVGVTTHSPATIRFPSTMTNMDSGTIMMSGCKVLVNGQGTCMEYGNFNLDELREGDTVGMMKRRNGKLHYYINGVDQGVATDKVEPTVWGVIDLYGMTVKVTIVDACEAPDTNVYRRRRRAEPSPQLPSPALYSGAESEDSPHLYGRVAQATLVEFLAPPPCYTPETPTTVDRAVFPEMCFHRVQGRNARLSSNRLTANRASTHTEFCDAIVFSSRPLREGELFEVRIDKLVDAWCGGLELGVTAMKPDDMEANGGVGALANTATDLNWDTYILSGTAVLKDGECVRSTYPLNLDHLKVGNKVGIMWHSDKSLHYYLNGMDQGKAWYVTNTQLYAVVDLYGQCAQVSIVPKPERRSGFSGGANSDNTVVNNPRAYNVSPPPPYCFSEYCGENVLLSHQYTLARRKTSDLPATIAFSAGHLVLNETFELKILECSNKYMGNLRLGVTDVNILNAHINRQLPSSLSKMPHFTSYIDGNVMKTTKPNSREHGARSVTPSFYWLKPGDRLGLKKVSKDKVLVYYNSELMDRAFEKVPDKVYVCIEMHGVVSRVQAVSRLLNVSTYLSQPKPICNQLRGALNDEAPEGAAPAPPDAEAEPRPPRPYTFHYVHGDNIKLTSSNTVAMRTTGFSGGVCIVSQAMARGDTFRCRIDKMTTAWSGSVGIGAVGALPTAVGASAVDMRPPVWAASCDIVNNNGRVYASRTALALNHVREQSVIVLHFRPSGELLLEVDGRAAGRVATVPRRFTQVYPLVDLYGRVEQVSVLLHPYIVTTGSYVDLPLLKNTMAAPRPVRATRDDFYIDFESYDYENVLEPGRRPRLTYPSFASIPTQSFDDTPTPVEEGPQMLLPQHMPDNEPKAKDINNWRIACRMQTSMPVTSPPQATPEDYDEFNRSIQRSQQGASGSTGFNFMSTGEEMTALESEIQECLRRTFASVAEGEITDEEDDCDTNIRHNDRYPENNSSEADNIDHIDNEIITGLTLDPGTLPDLTEGGSSSSDESIRGDFDPEPFSSENLRYLHRLLGYSASLPPPENPWYAPGGSCEHLHLVLKFWSFLMLQYPELRHVITSFGKVECYCTNCKPDCDPVKMGWVSIQRMLGTDESAHRVWHVERSTVAFSQACAVEPGPVARPLGFMHQQVANKCSDIWFDEEGKPHLTVVALEIELDDMEERDRLLSFQILLKPHTRQEDSGSE</sequence>
<dbReference type="CDD" id="cd12887">
    <property type="entry name" value="SPRY_NHR_like"/>
    <property type="match status" value="3"/>
</dbReference>
<accession>A0ABQ7R6S3</accession>
<feature type="domain" description="NHR" evidence="2">
    <location>
        <begin position="901"/>
        <end position="1064"/>
    </location>
</feature>
<keyword evidence="4" id="KW-1185">Reference proteome</keyword>
<evidence type="ECO:0000313" key="4">
    <source>
        <dbReference type="Proteomes" id="UP000823941"/>
    </source>
</evidence>
<organism evidence="3 4">
    <name type="scientific">Plutella xylostella</name>
    <name type="common">Diamondback moth</name>
    <name type="synonym">Plutella maculipennis</name>
    <dbReference type="NCBI Taxonomy" id="51655"/>
    <lineage>
        <taxon>Eukaryota</taxon>
        <taxon>Metazoa</taxon>
        <taxon>Ecdysozoa</taxon>
        <taxon>Arthropoda</taxon>
        <taxon>Hexapoda</taxon>
        <taxon>Insecta</taxon>
        <taxon>Pterygota</taxon>
        <taxon>Neoptera</taxon>
        <taxon>Endopterygota</taxon>
        <taxon>Lepidoptera</taxon>
        <taxon>Glossata</taxon>
        <taxon>Ditrysia</taxon>
        <taxon>Yponomeutoidea</taxon>
        <taxon>Plutellidae</taxon>
        <taxon>Plutella</taxon>
    </lineage>
</organism>
<dbReference type="Pfam" id="PF07177">
    <property type="entry name" value="Neuralized"/>
    <property type="match status" value="5"/>
</dbReference>
<feature type="region of interest" description="Disordered" evidence="1">
    <location>
        <begin position="879"/>
        <end position="898"/>
    </location>
</feature>
<gene>
    <name evidence="3" type="ORF">JYU34_000075</name>
</gene>
<feature type="region of interest" description="Disordered" evidence="1">
    <location>
        <begin position="1239"/>
        <end position="1264"/>
    </location>
</feature>